<name>A0A450YIQ3_9GAMM</name>
<organism evidence="1">
    <name type="scientific">Candidatus Kentrum sp. TC</name>
    <dbReference type="NCBI Taxonomy" id="2126339"/>
    <lineage>
        <taxon>Bacteria</taxon>
        <taxon>Pseudomonadati</taxon>
        <taxon>Pseudomonadota</taxon>
        <taxon>Gammaproteobacteria</taxon>
        <taxon>Candidatus Kentrum</taxon>
    </lineage>
</organism>
<dbReference type="EMBL" id="CAADFT010000011">
    <property type="protein sequence ID" value="VFK41448.1"/>
    <property type="molecule type" value="Genomic_DNA"/>
</dbReference>
<evidence type="ECO:0000313" key="1">
    <source>
        <dbReference type="EMBL" id="VFK41448.1"/>
    </source>
</evidence>
<gene>
    <name evidence="1" type="ORF">BECKTC1821E_GA0114239_101159</name>
</gene>
<dbReference type="AlphaFoldDB" id="A0A450YIQ3"/>
<protein>
    <submittedName>
        <fullName evidence="1">Uncharacterized protein</fullName>
    </submittedName>
</protein>
<sequence length="163" mass="17627">MLLREESRFGLTAVPSVVFQRSTGAWIGSLCIAAIVIWWVLMGPDPGDRVLQEIGFALPVPNHPSKVVGKTVVMPPPPRCREGVDSPHLPTCPFRASGGSVRGFPFGEAESFDLRGSRIEIAQAKQPHSPKVFQAKSPIVGFPFSFVLHAAQAHPNPSVELPE</sequence>
<proteinExistence type="predicted"/>
<accession>A0A450YIQ3</accession>
<reference evidence="1" key="1">
    <citation type="submission" date="2019-02" db="EMBL/GenBank/DDBJ databases">
        <authorList>
            <person name="Gruber-Vodicka R. H."/>
            <person name="Seah K. B. B."/>
        </authorList>
    </citation>
    <scope>NUCLEOTIDE SEQUENCE</scope>
    <source>
        <strain evidence="1">BECK_BZ125</strain>
    </source>
</reference>